<sequence>MRLVKYRGYWCAAWVEEGGTVRRSLRIASTESRERAERALIDFKAALRKPAETVADIVDLYLADKDETATSPARLRDAWKPLKPFFGHLRPEHVTRQLCRDYAAQRRQGGRQDGTIRKELGTLRAALRWHNKATPAVVELPPMPPPRDRVLTRAEVDKLIAAADAPHVKLAIRLLWATAARKEAILGLQWSQVDFERGIIRLAQDDDGKKRKNRGIVPFGPRLRGELTEAKAAALTDYVIEWGARRVKAIRTGFDRACRVAGLKDVSPHVLRHSAAVAMVEAGRPMDEVGQLLGHSDVSVTYRIYARYSPDHLRETASVLD</sequence>
<dbReference type="InterPro" id="IPR013762">
    <property type="entry name" value="Integrase-like_cat_sf"/>
</dbReference>
<dbReference type="Gene3D" id="1.10.150.130">
    <property type="match status" value="1"/>
</dbReference>
<dbReference type="Gene3D" id="1.10.443.10">
    <property type="entry name" value="Intergrase catalytic core"/>
    <property type="match status" value="1"/>
</dbReference>
<dbReference type="AlphaFoldDB" id="A0A2K9NFX5"/>
<dbReference type="SUPFAM" id="SSF56349">
    <property type="entry name" value="DNA breaking-rejoining enzymes"/>
    <property type="match status" value="1"/>
</dbReference>
<dbReference type="PANTHER" id="PTHR30349">
    <property type="entry name" value="PHAGE INTEGRASE-RELATED"/>
    <property type="match status" value="1"/>
</dbReference>
<dbReference type="Pfam" id="PF00589">
    <property type="entry name" value="Phage_integrase"/>
    <property type="match status" value="1"/>
</dbReference>
<dbReference type="EMBL" id="CP025612">
    <property type="protein sequence ID" value="AUN31999.1"/>
    <property type="molecule type" value="Genomic_DNA"/>
</dbReference>
<comment type="similarity">
    <text evidence="1">Belongs to the 'phage' integrase family.</text>
</comment>
<name>A0A2K9NFX5_9PROT</name>
<dbReference type="InterPro" id="IPR010998">
    <property type="entry name" value="Integrase_recombinase_N"/>
</dbReference>
<keyword evidence="6" id="KW-1185">Reference proteome</keyword>
<organism evidence="5 6">
    <name type="scientific">Niveispirillum cyanobacteriorum</name>
    <dbReference type="NCBI Taxonomy" id="1612173"/>
    <lineage>
        <taxon>Bacteria</taxon>
        <taxon>Pseudomonadati</taxon>
        <taxon>Pseudomonadota</taxon>
        <taxon>Alphaproteobacteria</taxon>
        <taxon>Rhodospirillales</taxon>
        <taxon>Azospirillaceae</taxon>
        <taxon>Niveispirillum</taxon>
    </lineage>
</organism>
<dbReference type="InterPro" id="IPR011010">
    <property type="entry name" value="DNA_brk_join_enz"/>
</dbReference>
<dbReference type="RefSeq" id="WP_102113553.1">
    <property type="nucleotide sequence ID" value="NZ_BMGN01000012.1"/>
</dbReference>
<evidence type="ECO:0000313" key="5">
    <source>
        <dbReference type="EMBL" id="AUN31999.1"/>
    </source>
</evidence>
<dbReference type="KEGG" id="ncb:C0V82_16350"/>
<keyword evidence="3" id="KW-0238">DNA-binding</keyword>
<dbReference type="GO" id="GO:0015074">
    <property type="term" value="P:DNA integration"/>
    <property type="evidence" value="ECO:0007669"/>
    <property type="project" value="UniProtKB-KW"/>
</dbReference>
<dbReference type="GO" id="GO:0003677">
    <property type="term" value="F:DNA binding"/>
    <property type="evidence" value="ECO:0007669"/>
    <property type="project" value="UniProtKB-KW"/>
</dbReference>
<dbReference type="CDD" id="cd00796">
    <property type="entry name" value="INT_Rci_Hp1_C"/>
    <property type="match status" value="1"/>
</dbReference>
<evidence type="ECO:0000256" key="2">
    <source>
        <dbReference type="ARBA" id="ARBA00022908"/>
    </source>
</evidence>
<dbReference type="InterPro" id="IPR002104">
    <property type="entry name" value="Integrase_catalytic"/>
</dbReference>
<dbReference type="GO" id="GO:0006310">
    <property type="term" value="P:DNA recombination"/>
    <property type="evidence" value="ECO:0007669"/>
    <property type="project" value="UniProtKB-KW"/>
</dbReference>
<gene>
    <name evidence="5" type="ORF">C0V82_16350</name>
</gene>
<protein>
    <submittedName>
        <fullName evidence="5">Integrase</fullName>
    </submittedName>
</protein>
<dbReference type="Proteomes" id="UP000234752">
    <property type="component" value="Chromosome eg_2"/>
</dbReference>
<dbReference type="InterPro" id="IPR050090">
    <property type="entry name" value="Tyrosine_recombinase_XerCD"/>
</dbReference>
<keyword evidence="4" id="KW-0233">DNA recombination</keyword>
<evidence type="ECO:0000256" key="4">
    <source>
        <dbReference type="ARBA" id="ARBA00023172"/>
    </source>
</evidence>
<dbReference type="PANTHER" id="PTHR30349:SF41">
    <property type="entry name" value="INTEGRASE_RECOMBINASE PROTEIN MJ0367-RELATED"/>
    <property type="match status" value="1"/>
</dbReference>
<accession>A0A2K9NFX5</accession>
<evidence type="ECO:0000313" key="6">
    <source>
        <dbReference type="Proteomes" id="UP000234752"/>
    </source>
</evidence>
<dbReference type="PROSITE" id="PS51898">
    <property type="entry name" value="TYR_RECOMBINASE"/>
    <property type="match status" value="1"/>
</dbReference>
<evidence type="ECO:0000256" key="3">
    <source>
        <dbReference type="ARBA" id="ARBA00023125"/>
    </source>
</evidence>
<keyword evidence="2" id="KW-0229">DNA integration</keyword>
<reference evidence="5 6" key="1">
    <citation type="submission" date="2017-12" db="EMBL/GenBank/DDBJ databases">
        <title>Genomes of bacteria within cyanobacterial aggregates.</title>
        <authorList>
            <person name="Cai H."/>
        </authorList>
    </citation>
    <scope>NUCLEOTIDE SEQUENCE [LARGE SCALE GENOMIC DNA]</scope>
    <source>
        <strain evidence="5 6">TH16</strain>
    </source>
</reference>
<evidence type="ECO:0000256" key="1">
    <source>
        <dbReference type="ARBA" id="ARBA00008857"/>
    </source>
</evidence>
<proteinExistence type="inferred from homology"/>